<dbReference type="GO" id="GO:0002376">
    <property type="term" value="P:immune system process"/>
    <property type="evidence" value="ECO:0007669"/>
    <property type="project" value="UniProtKB-KW"/>
</dbReference>
<proteinExistence type="predicted"/>
<feature type="region of interest" description="Disordered" evidence="4">
    <location>
        <begin position="148"/>
        <end position="191"/>
    </location>
</feature>
<keyword evidence="2" id="KW-0865">Zymogen</keyword>
<reference evidence="5" key="1">
    <citation type="submission" date="2025-08" db="UniProtKB">
        <authorList>
            <consortium name="Ensembl"/>
        </authorList>
    </citation>
    <scope>IDENTIFICATION</scope>
</reference>
<evidence type="ECO:0000256" key="2">
    <source>
        <dbReference type="ARBA" id="ARBA00023145"/>
    </source>
</evidence>
<evidence type="ECO:0000313" key="5">
    <source>
        <dbReference type="Ensembl" id="ENSSSCP00055014523.1"/>
    </source>
</evidence>
<protein>
    <submittedName>
        <fullName evidence="5">Proteasome 20S subunit beta 8</fullName>
    </submittedName>
</protein>
<dbReference type="AlphaFoldDB" id="A0A8D0TSJ4"/>
<dbReference type="Proteomes" id="UP000694724">
    <property type="component" value="Unplaced"/>
</dbReference>
<dbReference type="PANTHER" id="PTHR32194:SF8">
    <property type="entry name" value="PROTEASOME SUBUNIT BETA"/>
    <property type="match status" value="1"/>
</dbReference>
<dbReference type="Ensembl" id="ENSSSCT00055018454.1">
    <property type="protein sequence ID" value="ENSSSCP00055014523.1"/>
    <property type="gene ID" value="ENSSSCG00055009110.1"/>
</dbReference>
<dbReference type="Gene3D" id="3.60.20.10">
    <property type="entry name" value="Glutamine Phosphoribosylpyrophosphate, subunit 1, domain 1"/>
    <property type="match status" value="2"/>
</dbReference>
<evidence type="ECO:0000256" key="4">
    <source>
        <dbReference type="SAM" id="MobiDB-lite"/>
    </source>
</evidence>
<dbReference type="SUPFAM" id="SSF56235">
    <property type="entry name" value="N-terminal nucleophile aminohydrolases (Ntn hydrolases)"/>
    <property type="match status" value="1"/>
</dbReference>
<evidence type="ECO:0000313" key="6">
    <source>
        <dbReference type="Proteomes" id="UP000694724"/>
    </source>
</evidence>
<keyword evidence="1" id="KW-0391">Immunity</keyword>
<dbReference type="InterPro" id="IPR029055">
    <property type="entry name" value="Ntn_hydrolases_N"/>
</dbReference>
<keyword evidence="3" id="KW-0539">Nucleus</keyword>
<dbReference type="InterPro" id="IPR023333">
    <property type="entry name" value="Proteasome_suB-type"/>
</dbReference>
<evidence type="ECO:0000256" key="3">
    <source>
        <dbReference type="ARBA" id="ARBA00023242"/>
    </source>
</evidence>
<dbReference type="Pfam" id="PF00227">
    <property type="entry name" value="Proteasome"/>
    <property type="match status" value="2"/>
</dbReference>
<dbReference type="GO" id="GO:0051603">
    <property type="term" value="P:proteolysis involved in protein catabolic process"/>
    <property type="evidence" value="ECO:0007669"/>
    <property type="project" value="InterPro"/>
</dbReference>
<sequence length="191" mass="20585">IKNVQIEMAHGTTTLAFKFQHGVIVAVDSRASAGSYIALTPSYVSAASKLLSNMMYQYRGMGLSMGSMICGWDKKGPGLYYVDENGTRLSGNMFSTGSGNTYAYGVMDSGHRYDLSIEEAYDLGRRAIVHATHRDSYSGGVVNSKRLRPPAPILAGGGRGFEIGRRGGGRGAGSRCSEPEQGHRKSQHERL</sequence>
<evidence type="ECO:0000256" key="1">
    <source>
        <dbReference type="ARBA" id="ARBA00022859"/>
    </source>
</evidence>
<dbReference type="InterPro" id="IPR001353">
    <property type="entry name" value="Proteasome_sua/b"/>
</dbReference>
<accession>A0A8D0TSJ4</accession>
<dbReference type="PROSITE" id="PS51476">
    <property type="entry name" value="PROTEASOME_BETA_2"/>
    <property type="match status" value="1"/>
</dbReference>
<dbReference type="PANTHER" id="PTHR32194">
    <property type="entry name" value="METALLOPROTEASE TLDD"/>
    <property type="match status" value="1"/>
</dbReference>
<dbReference type="GO" id="GO:0005839">
    <property type="term" value="C:proteasome core complex"/>
    <property type="evidence" value="ECO:0007669"/>
    <property type="project" value="InterPro"/>
</dbReference>
<name>A0A8D0TSJ4_PIG</name>
<feature type="compositionally biased region" description="Basic and acidic residues" evidence="4">
    <location>
        <begin position="177"/>
        <end position="191"/>
    </location>
</feature>
<organism evidence="5 6">
    <name type="scientific">Sus scrofa</name>
    <name type="common">Pig</name>
    <dbReference type="NCBI Taxonomy" id="9823"/>
    <lineage>
        <taxon>Eukaryota</taxon>
        <taxon>Metazoa</taxon>
        <taxon>Chordata</taxon>
        <taxon>Craniata</taxon>
        <taxon>Vertebrata</taxon>
        <taxon>Euteleostomi</taxon>
        <taxon>Mammalia</taxon>
        <taxon>Eutheria</taxon>
        <taxon>Laurasiatheria</taxon>
        <taxon>Artiodactyla</taxon>
        <taxon>Suina</taxon>
        <taxon>Suidae</taxon>
        <taxon>Sus</taxon>
    </lineage>
</organism>